<dbReference type="Pfam" id="PF00005">
    <property type="entry name" value="ABC_tran"/>
    <property type="match status" value="2"/>
</dbReference>
<dbReference type="NCBIfam" id="NF007739">
    <property type="entry name" value="PRK10419.1"/>
    <property type="match status" value="2"/>
</dbReference>
<dbReference type="InterPro" id="IPR027417">
    <property type="entry name" value="P-loop_NTPase"/>
</dbReference>
<name>A0ABN0TEC7_9PSEU</name>
<dbReference type="NCBIfam" id="NF008453">
    <property type="entry name" value="PRK11308.1"/>
    <property type="match status" value="2"/>
</dbReference>
<accession>A0ABN0TEC7</accession>
<protein>
    <submittedName>
        <fullName evidence="6">ABC transporter ATP-binding protein</fullName>
    </submittedName>
</protein>
<dbReference type="GO" id="GO:0005524">
    <property type="term" value="F:ATP binding"/>
    <property type="evidence" value="ECO:0007669"/>
    <property type="project" value="UniProtKB-KW"/>
</dbReference>
<dbReference type="Proteomes" id="UP001500416">
    <property type="component" value="Unassembled WGS sequence"/>
</dbReference>
<dbReference type="InterPro" id="IPR050319">
    <property type="entry name" value="ABC_transp_ATP-bind"/>
</dbReference>
<organism evidence="6 7">
    <name type="scientific">Saccharothrix mutabilis subsp. mutabilis</name>
    <dbReference type="NCBI Taxonomy" id="66855"/>
    <lineage>
        <taxon>Bacteria</taxon>
        <taxon>Bacillati</taxon>
        <taxon>Actinomycetota</taxon>
        <taxon>Actinomycetes</taxon>
        <taxon>Pseudonocardiales</taxon>
        <taxon>Pseudonocardiaceae</taxon>
        <taxon>Saccharothrix</taxon>
    </lineage>
</organism>
<dbReference type="Pfam" id="PF08352">
    <property type="entry name" value="oligo_HPY"/>
    <property type="match status" value="1"/>
</dbReference>
<dbReference type="EMBL" id="BAAABU010000003">
    <property type="protein sequence ID" value="GAA0219536.1"/>
    <property type="molecule type" value="Genomic_DNA"/>
</dbReference>
<dbReference type="InterPro" id="IPR003439">
    <property type="entry name" value="ABC_transporter-like_ATP-bd"/>
</dbReference>
<dbReference type="Gene3D" id="3.40.50.300">
    <property type="entry name" value="P-loop containing nucleotide triphosphate hydrolases"/>
    <property type="match status" value="2"/>
</dbReference>
<sequence length="529" mass="55820">MSLLAVRGLRVSYGGTPALAGVDLTVAHGQTVAIVGESGSGKTTLARALLGLLPPSARVLGGSIGFGGRDLLELGERGMRAVRGRSISLVPQDPTAALNPVVPVGAQVAEVLRVHGLASRRDARRRAVELLEVAGFPDAAARARQYPHELSGGMRQRVLIAAALAGEPDLIVADEPTSALDPTVQRQVLDHLTALTRSSGTALVLITHDLGIAAERAEHVVVMADGEVVEEGPPARVLDAPDHPRTRQLVADAPSLNSTRLRPSSATDETLLDVRGLTKVFTGSRFGAGRRRTTAVDDVAFTVARGETLALVGESGAGKSTVARLLVRLEDATAGRILFDGADLAALRGAELRRFRRRVQLVFQDPFTCLDPRYTAFDLIAEPLRAFGLDASPARVHELAQQVALPVGLLARRPGELSGGQCQRVAIARAVAPGPDLLVCDEPASSLDISVQAQVLRLLVDLQAALGLSVVFISHDLAVVRQVADRVAVLKAGRVVETGPVDEVFADPRHPHTRALISAVPHTPRREPA</sequence>
<keyword evidence="3" id="KW-0547">Nucleotide-binding</keyword>
<dbReference type="PROSITE" id="PS50893">
    <property type="entry name" value="ABC_TRANSPORTER_2"/>
    <property type="match status" value="2"/>
</dbReference>
<comment type="similarity">
    <text evidence="1">Belongs to the ABC transporter superfamily.</text>
</comment>
<evidence type="ECO:0000259" key="5">
    <source>
        <dbReference type="PROSITE" id="PS50893"/>
    </source>
</evidence>
<dbReference type="InterPro" id="IPR013563">
    <property type="entry name" value="Oligopep_ABC_C"/>
</dbReference>
<feature type="domain" description="ABC transporter" evidence="5">
    <location>
        <begin position="272"/>
        <end position="517"/>
    </location>
</feature>
<reference evidence="6 7" key="1">
    <citation type="journal article" date="2019" name="Int. J. Syst. Evol. Microbiol.">
        <title>The Global Catalogue of Microorganisms (GCM) 10K type strain sequencing project: providing services to taxonomists for standard genome sequencing and annotation.</title>
        <authorList>
            <consortium name="The Broad Institute Genomics Platform"/>
            <consortium name="The Broad Institute Genome Sequencing Center for Infectious Disease"/>
            <person name="Wu L."/>
            <person name="Ma J."/>
        </authorList>
    </citation>
    <scope>NUCLEOTIDE SEQUENCE [LARGE SCALE GENOMIC DNA]</scope>
    <source>
        <strain evidence="6 7">JCM 3380</strain>
    </source>
</reference>
<feature type="domain" description="ABC transporter" evidence="5">
    <location>
        <begin position="4"/>
        <end position="250"/>
    </location>
</feature>
<evidence type="ECO:0000313" key="6">
    <source>
        <dbReference type="EMBL" id="GAA0219536.1"/>
    </source>
</evidence>
<dbReference type="PANTHER" id="PTHR43776:SF7">
    <property type="entry name" value="D,D-DIPEPTIDE TRANSPORT ATP-BINDING PROTEIN DDPF-RELATED"/>
    <property type="match status" value="1"/>
</dbReference>
<dbReference type="InterPro" id="IPR017871">
    <property type="entry name" value="ABC_transporter-like_CS"/>
</dbReference>
<evidence type="ECO:0000256" key="2">
    <source>
        <dbReference type="ARBA" id="ARBA00022448"/>
    </source>
</evidence>
<proteinExistence type="inferred from homology"/>
<dbReference type="RefSeq" id="WP_343933109.1">
    <property type="nucleotide sequence ID" value="NZ_BAAABU010000003.1"/>
</dbReference>
<evidence type="ECO:0000256" key="1">
    <source>
        <dbReference type="ARBA" id="ARBA00005417"/>
    </source>
</evidence>
<dbReference type="PANTHER" id="PTHR43776">
    <property type="entry name" value="TRANSPORT ATP-BINDING PROTEIN"/>
    <property type="match status" value="1"/>
</dbReference>
<keyword evidence="2" id="KW-0813">Transport</keyword>
<dbReference type="SMART" id="SM00382">
    <property type="entry name" value="AAA"/>
    <property type="match status" value="2"/>
</dbReference>
<comment type="caution">
    <text evidence="6">The sequence shown here is derived from an EMBL/GenBank/DDBJ whole genome shotgun (WGS) entry which is preliminary data.</text>
</comment>
<keyword evidence="7" id="KW-1185">Reference proteome</keyword>
<evidence type="ECO:0000256" key="3">
    <source>
        <dbReference type="ARBA" id="ARBA00022741"/>
    </source>
</evidence>
<gene>
    <name evidence="6" type="ORF">GCM10010492_16930</name>
</gene>
<dbReference type="SUPFAM" id="SSF52540">
    <property type="entry name" value="P-loop containing nucleoside triphosphate hydrolases"/>
    <property type="match status" value="2"/>
</dbReference>
<dbReference type="PROSITE" id="PS00211">
    <property type="entry name" value="ABC_TRANSPORTER_1"/>
    <property type="match status" value="2"/>
</dbReference>
<evidence type="ECO:0000256" key="4">
    <source>
        <dbReference type="ARBA" id="ARBA00022840"/>
    </source>
</evidence>
<evidence type="ECO:0000313" key="7">
    <source>
        <dbReference type="Proteomes" id="UP001500416"/>
    </source>
</evidence>
<dbReference type="InterPro" id="IPR003593">
    <property type="entry name" value="AAA+_ATPase"/>
</dbReference>
<dbReference type="CDD" id="cd03257">
    <property type="entry name" value="ABC_NikE_OppD_transporters"/>
    <property type="match status" value="2"/>
</dbReference>
<keyword evidence="4 6" id="KW-0067">ATP-binding</keyword>